<sequence length="94" mass="10027">MTEHQRRYVVRWFKGDLGQTGSQWLAAGSQTVAVRTSHSAAARSHAAATGRVQVAGEVETTLTGELTQTFAHNVMVQLVGARSKKPGLSATAHL</sequence>
<accession>A0A643G0H3</accession>
<gene>
    <name evidence="1" type="ORF">F7R26_036865</name>
</gene>
<evidence type="ECO:0000313" key="2">
    <source>
        <dbReference type="Proteomes" id="UP000397656"/>
    </source>
</evidence>
<dbReference type="RefSeq" id="WP_143010703.1">
    <property type="nucleotide sequence ID" value="NZ_CP062805.1"/>
</dbReference>
<proteinExistence type="predicted"/>
<keyword evidence="1" id="KW-0614">Plasmid</keyword>
<evidence type="ECO:0000313" key="1">
    <source>
        <dbReference type="EMBL" id="QOT81598.1"/>
    </source>
</evidence>
<organism evidence="1 2">
    <name type="scientific">Cupriavidus basilensis</name>
    <dbReference type="NCBI Taxonomy" id="68895"/>
    <lineage>
        <taxon>Bacteria</taxon>
        <taxon>Pseudomonadati</taxon>
        <taxon>Pseudomonadota</taxon>
        <taxon>Betaproteobacteria</taxon>
        <taxon>Burkholderiales</taxon>
        <taxon>Burkholderiaceae</taxon>
        <taxon>Cupriavidus</taxon>
    </lineage>
</organism>
<dbReference type="GeneID" id="98406547"/>
<geneLocation type="plasmid" evidence="1 2">
    <name>pRK1-1</name>
</geneLocation>
<reference evidence="1 2" key="1">
    <citation type="submission" date="2020-10" db="EMBL/GenBank/DDBJ databases">
        <title>Complete genome sequence of Cupriavidus basilensis CCUG 49340T.</title>
        <authorList>
            <person name="Salva-Serra F."/>
            <person name="Donoso R.A."/>
            <person name="Cho K.H."/>
            <person name="Yoo J.A."/>
            <person name="Lee K."/>
            <person name="Yoon S.-H."/>
            <person name="Perez-Pantoja D."/>
            <person name="Moore E.R.B."/>
        </authorList>
    </citation>
    <scope>NUCLEOTIDE SEQUENCE [LARGE SCALE GENOMIC DNA]</scope>
    <source>
        <strain evidence="2">CCUG 49340</strain>
        <plasmid evidence="1 2">pRK1-1</plasmid>
    </source>
</reference>
<name>A0A643G0H3_9BURK</name>
<protein>
    <submittedName>
        <fullName evidence="1">Uncharacterized protein</fullName>
    </submittedName>
</protein>
<dbReference type="Proteomes" id="UP000397656">
    <property type="component" value="Plasmid pRK1-1"/>
</dbReference>
<dbReference type="AlphaFoldDB" id="A0A643G0H3"/>
<dbReference type="EMBL" id="CP062805">
    <property type="protein sequence ID" value="QOT81598.1"/>
    <property type="molecule type" value="Genomic_DNA"/>
</dbReference>